<reference evidence="5 6" key="1">
    <citation type="submission" date="2017-08" db="EMBL/GenBank/DDBJ databases">
        <title>Acidophilic green algal genome provides insights into adaptation to an acidic environment.</title>
        <authorList>
            <person name="Hirooka S."/>
            <person name="Hirose Y."/>
            <person name="Kanesaki Y."/>
            <person name="Higuchi S."/>
            <person name="Fujiwara T."/>
            <person name="Onuma R."/>
            <person name="Era A."/>
            <person name="Ohbayashi R."/>
            <person name="Uzuka A."/>
            <person name="Nozaki H."/>
            <person name="Yoshikawa H."/>
            <person name="Miyagishima S.Y."/>
        </authorList>
    </citation>
    <scope>NUCLEOTIDE SEQUENCE [LARGE SCALE GENOMIC DNA]</scope>
    <source>
        <strain evidence="5 6">NIES-2499</strain>
    </source>
</reference>
<feature type="active site" description="For sulfotransferase activity" evidence="2">
    <location>
        <position position="116"/>
    </location>
</feature>
<gene>
    <name evidence="5" type="ORF">CEUSTIGMA_g8077.t1</name>
</gene>
<feature type="binding site" evidence="3">
    <location>
        <position position="215"/>
    </location>
    <ligand>
        <name>3'-phosphoadenylyl sulfate</name>
        <dbReference type="ChEBI" id="CHEBI:58339"/>
    </ligand>
</feature>
<feature type="chain" id="PRO_5012332124" description="Sulfotransferase" evidence="4">
    <location>
        <begin position="33"/>
        <end position="245"/>
    </location>
</feature>
<dbReference type="Gene3D" id="3.40.50.300">
    <property type="entry name" value="P-loop containing nucleotide triphosphate hydrolases"/>
    <property type="match status" value="1"/>
</dbReference>
<evidence type="ECO:0008006" key="7">
    <source>
        <dbReference type="Google" id="ProtNLM"/>
    </source>
</evidence>
<dbReference type="InterPro" id="IPR027417">
    <property type="entry name" value="P-loop_NTPase"/>
</dbReference>
<dbReference type="OrthoDB" id="411451at2759"/>
<evidence type="ECO:0000256" key="1">
    <source>
        <dbReference type="ARBA" id="ARBA00022679"/>
    </source>
</evidence>
<dbReference type="Pfam" id="PF13469">
    <property type="entry name" value="Sulfotransfer_3"/>
    <property type="match status" value="1"/>
</dbReference>
<dbReference type="EMBL" id="BEGY01000055">
    <property type="protein sequence ID" value="GAX80642.1"/>
    <property type="molecule type" value="Genomic_DNA"/>
</dbReference>
<dbReference type="PANTHER" id="PTHR10605:SF56">
    <property type="entry name" value="BIFUNCTIONAL HEPARAN SULFATE N-DEACETYLASE_N-SULFOTRANSFERASE"/>
    <property type="match status" value="1"/>
</dbReference>
<keyword evidence="4" id="KW-0732">Signal</keyword>
<accession>A0A250XCN0</accession>
<evidence type="ECO:0000313" key="6">
    <source>
        <dbReference type="Proteomes" id="UP000232323"/>
    </source>
</evidence>
<feature type="binding site" evidence="3">
    <location>
        <position position="223"/>
    </location>
    <ligand>
        <name>3'-phosphoadenylyl sulfate</name>
        <dbReference type="ChEBI" id="CHEBI:58339"/>
    </ligand>
</feature>
<evidence type="ECO:0000256" key="3">
    <source>
        <dbReference type="PIRSR" id="PIRSR637359-2"/>
    </source>
</evidence>
<evidence type="ECO:0000256" key="2">
    <source>
        <dbReference type="PIRSR" id="PIRSR637359-1"/>
    </source>
</evidence>
<sequence>MGRYRCVFLFPSPPLKFRLLLLVLHLSFLALALKEREVREISSYSPELKHADLVSGDEPNAALDAAAVVLQNAMSEVCCQVGKIKSHLGKWNSTARYLPSKRQLPPNMAFIIGAQKSGTTFLFNELMNRHPSIHSQLLPRFSTKAKAPYLRNSKETHFFDRVQPGSFDEYLQKFVIERDDKGVYVDGTPDYIMIPSAACRIAATFPKAKLIAVLRDPVQRALSQWNMARHQGKAAGKRSFTNHVR</sequence>
<dbReference type="InterPro" id="IPR037359">
    <property type="entry name" value="NST/OST"/>
</dbReference>
<name>A0A250XCN0_9CHLO</name>
<dbReference type="PANTHER" id="PTHR10605">
    <property type="entry name" value="HEPARAN SULFATE SULFOTRANSFERASE"/>
    <property type="match status" value="1"/>
</dbReference>
<protein>
    <recommendedName>
        <fullName evidence="7">Sulfotransferase</fullName>
    </recommendedName>
</protein>
<dbReference type="SUPFAM" id="SSF52540">
    <property type="entry name" value="P-loop containing nucleoside triphosphate hydrolases"/>
    <property type="match status" value="1"/>
</dbReference>
<proteinExistence type="predicted"/>
<feature type="signal peptide" evidence="4">
    <location>
        <begin position="1"/>
        <end position="32"/>
    </location>
</feature>
<dbReference type="AlphaFoldDB" id="A0A250XCN0"/>
<keyword evidence="6" id="KW-1185">Reference proteome</keyword>
<evidence type="ECO:0000313" key="5">
    <source>
        <dbReference type="EMBL" id="GAX80642.1"/>
    </source>
</evidence>
<dbReference type="GO" id="GO:0008146">
    <property type="term" value="F:sulfotransferase activity"/>
    <property type="evidence" value="ECO:0007669"/>
    <property type="project" value="InterPro"/>
</dbReference>
<comment type="caution">
    <text evidence="5">The sequence shown here is derived from an EMBL/GenBank/DDBJ whole genome shotgun (WGS) entry which is preliminary data.</text>
</comment>
<evidence type="ECO:0000256" key="4">
    <source>
        <dbReference type="SAM" id="SignalP"/>
    </source>
</evidence>
<organism evidence="5 6">
    <name type="scientific">Chlamydomonas eustigma</name>
    <dbReference type="NCBI Taxonomy" id="1157962"/>
    <lineage>
        <taxon>Eukaryota</taxon>
        <taxon>Viridiplantae</taxon>
        <taxon>Chlorophyta</taxon>
        <taxon>core chlorophytes</taxon>
        <taxon>Chlorophyceae</taxon>
        <taxon>CS clade</taxon>
        <taxon>Chlamydomonadales</taxon>
        <taxon>Chlamydomonadaceae</taxon>
        <taxon>Chlamydomonas</taxon>
    </lineage>
</organism>
<dbReference type="Proteomes" id="UP000232323">
    <property type="component" value="Unassembled WGS sequence"/>
</dbReference>
<keyword evidence="1" id="KW-0808">Transferase</keyword>